<dbReference type="InterPro" id="IPR016032">
    <property type="entry name" value="Sig_transdc_resp-reg_C-effctor"/>
</dbReference>
<name>A0A3A6QQU8_9VIBR</name>
<dbReference type="GO" id="GO:0003677">
    <property type="term" value="F:DNA binding"/>
    <property type="evidence" value="ECO:0007669"/>
    <property type="project" value="UniProtKB-KW"/>
</dbReference>
<evidence type="ECO:0000256" key="2">
    <source>
        <dbReference type="ARBA" id="ARBA00023125"/>
    </source>
</evidence>
<keyword evidence="6" id="KW-1185">Reference proteome</keyword>
<evidence type="ECO:0000259" key="4">
    <source>
        <dbReference type="PROSITE" id="PS50043"/>
    </source>
</evidence>
<dbReference type="PROSITE" id="PS50043">
    <property type="entry name" value="HTH_LUXR_2"/>
    <property type="match status" value="1"/>
</dbReference>
<dbReference type="PANTHER" id="PTHR44688:SF16">
    <property type="entry name" value="DNA-BINDING TRANSCRIPTIONAL ACTIVATOR DEVR_DOSR"/>
    <property type="match status" value="1"/>
</dbReference>
<keyword evidence="1" id="KW-0805">Transcription regulation</keyword>
<evidence type="ECO:0000313" key="5">
    <source>
        <dbReference type="EMBL" id="RJX75310.1"/>
    </source>
</evidence>
<organism evidence="5 6">
    <name type="scientific">Vibrio sinensis</name>
    <dbReference type="NCBI Taxonomy" id="2302434"/>
    <lineage>
        <taxon>Bacteria</taxon>
        <taxon>Pseudomonadati</taxon>
        <taxon>Pseudomonadota</taxon>
        <taxon>Gammaproteobacteria</taxon>
        <taxon>Vibrionales</taxon>
        <taxon>Vibrionaceae</taxon>
        <taxon>Vibrio</taxon>
    </lineage>
</organism>
<dbReference type="PRINTS" id="PR00038">
    <property type="entry name" value="HTHLUXR"/>
</dbReference>
<dbReference type="GO" id="GO:0006355">
    <property type="term" value="P:regulation of DNA-templated transcription"/>
    <property type="evidence" value="ECO:0007669"/>
    <property type="project" value="InterPro"/>
</dbReference>
<keyword evidence="2 5" id="KW-0238">DNA-binding</keyword>
<dbReference type="AlphaFoldDB" id="A0A3A6QQU8"/>
<evidence type="ECO:0000313" key="6">
    <source>
        <dbReference type="Proteomes" id="UP000273252"/>
    </source>
</evidence>
<gene>
    <name evidence="5" type="ORF">DZ860_01110</name>
</gene>
<keyword evidence="3" id="KW-0804">Transcription</keyword>
<evidence type="ECO:0000256" key="3">
    <source>
        <dbReference type="ARBA" id="ARBA00023163"/>
    </source>
</evidence>
<sequence length="225" mass="26118">MKIIEKVVVFFGEQNIHNRLVVDQLREIEEIELFFQSPKDVILTSQITDVDIILLDFHCINDSAFRDVLNGRSIQFDLILYNIPQDTSEQILMQISNLKGILFNDSPIEHLVKSVEHVLRGDMWLPRKLMVAMLQRFFDHSVPIGTNMGLLTRRERQILDRLANGQSNQQIADGLYVAESTVKTHVYKLYKKINVRCRKEAISLVNQLQNKQRQATELLESTLDE</sequence>
<feature type="domain" description="HTH luxR-type" evidence="4">
    <location>
        <begin position="144"/>
        <end position="209"/>
    </location>
</feature>
<protein>
    <submittedName>
        <fullName evidence="5">DNA-binding response regulator</fullName>
    </submittedName>
</protein>
<dbReference type="PANTHER" id="PTHR44688">
    <property type="entry name" value="DNA-BINDING TRANSCRIPTIONAL ACTIVATOR DEVR_DOSR"/>
    <property type="match status" value="1"/>
</dbReference>
<proteinExistence type="predicted"/>
<evidence type="ECO:0000256" key="1">
    <source>
        <dbReference type="ARBA" id="ARBA00023015"/>
    </source>
</evidence>
<reference evidence="5 6" key="1">
    <citation type="submission" date="2018-08" db="EMBL/GenBank/DDBJ databases">
        <title>Vibrio isolated from the Eastern China Marginal Seas.</title>
        <authorList>
            <person name="Li Y."/>
        </authorList>
    </citation>
    <scope>NUCLEOTIDE SEQUENCE [LARGE SCALE GENOMIC DNA]</scope>
    <source>
        <strain evidence="5 6">BEI233</strain>
    </source>
</reference>
<dbReference type="EMBL" id="QVMU01000001">
    <property type="protein sequence ID" value="RJX75310.1"/>
    <property type="molecule type" value="Genomic_DNA"/>
</dbReference>
<dbReference type="OrthoDB" id="561214at2"/>
<dbReference type="InterPro" id="IPR000792">
    <property type="entry name" value="Tscrpt_reg_LuxR_C"/>
</dbReference>
<dbReference type="SUPFAM" id="SSF46894">
    <property type="entry name" value="C-terminal effector domain of the bipartite response regulators"/>
    <property type="match status" value="1"/>
</dbReference>
<dbReference type="InterPro" id="IPR049151">
    <property type="entry name" value="CsgD-like_REC"/>
</dbReference>
<dbReference type="Gene3D" id="1.10.10.10">
    <property type="entry name" value="Winged helix-like DNA-binding domain superfamily/Winged helix DNA-binding domain"/>
    <property type="match status" value="1"/>
</dbReference>
<accession>A0A3A6QQU8</accession>
<dbReference type="Pfam" id="PF21155">
    <property type="entry name" value="VpsT-like_REC"/>
    <property type="match status" value="1"/>
</dbReference>
<dbReference type="CDD" id="cd06170">
    <property type="entry name" value="LuxR_C_like"/>
    <property type="match status" value="1"/>
</dbReference>
<dbReference type="Proteomes" id="UP000273252">
    <property type="component" value="Unassembled WGS sequence"/>
</dbReference>
<dbReference type="Gene3D" id="3.40.50.2300">
    <property type="match status" value="1"/>
</dbReference>
<comment type="caution">
    <text evidence="5">The sequence shown here is derived from an EMBL/GenBank/DDBJ whole genome shotgun (WGS) entry which is preliminary data.</text>
</comment>
<dbReference type="InterPro" id="IPR036388">
    <property type="entry name" value="WH-like_DNA-bd_sf"/>
</dbReference>
<dbReference type="Pfam" id="PF00196">
    <property type="entry name" value="GerE"/>
    <property type="match status" value="1"/>
</dbReference>
<dbReference type="RefSeq" id="WP_120029066.1">
    <property type="nucleotide sequence ID" value="NZ_QVMU01000001.1"/>
</dbReference>
<dbReference type="SMART" id="SM00421">
    <property type="entry name" value="HTH_LUXR"/>
    <property type="match status" value="1"/>
</dbReference>